<reference evidence="16 17" key="1">
    <citation type="submission" date="2018-02" db="EMBL/GenBank/DDBJ databases">
        <title>Genomic Encyclopedia of Archaeal and Bacterial Type Strains, Phase II (KMG-II): from individual species to whole genera.</title>
        <authorList>
            <person name="Goeker M."/>
        </authorList>
    </citation>
    <scope>NUCLEOTIDE SEQUENCE [LARGE SCALE GENOMIC DNA]</scope>
    <source>
        <strain evidence="16 17">DSM 18921</strain>
    </source>
</reference>
<dbReference type="GO" id="GO:0043138">
    <property type="term" value="F:3'-5' DNA helicase activity"/>
    <property type="evidence" value="ECO:0007669"/>
    <property type="project" value="UniProtKB-EC"/>
</dbReference>
<dbReference type="PANTHER" id="PTHR11070">
    <property type="entry name" value="UVRD / RECB / PCRA DNA HELICASE FAMILY MEMBER"/>
    <property type="match status" value="1"/>
</dbReference>
<dbReference type="FunFam" id="3.40.50.300:FF:001890">
    <property type="entry name" value="DNA helicase"/>
    <property type="match status" value="1"/>
</dbReference>
<dbReference type="CDD" id="cd17932">
    <property type="entry name" value="DEXQc_UvrD"/>
    <property type="match status" value="1"/>
</dbReference>
<dbReference type="GO" id="GO:0000725">
    <property type="term" value="P:recombinational repair"/>
    <property type="evidence" value="ECO:0007669"/>
    <property type="project" value="TreeGrafter"/>
</dbReference>
<dbReference type="GO" id="GO:0033202">
    <property type="term" value="C:DNA helicase complex"/>
    <property type="evidence" value="ECO:0007669"/>
    <property type="project" value="TreeGrafter"/>
</dbReference>
<accession>A0A2S8SEM8</accession>
<evidence type="ECO:0000256" key="1">
    <source>
        <dbReference type="ARBA" id="ARBA00009922"/>
    </source>
</evidence>
<keyword evidence="5 13" id="KW-0067">ATP-binding</keyword>
<name>A0A2S8SEM8_9RHOB</name>
<evidence type="ECO:0000256" key="7">
    <source>
        <dbReference type="ARBA" id="ARBA00023235"/>
    </source>
</evidence>
<dbReference type="PANTHER" id="PTHR11070:SF2">
    <property type="entry name" value="ATP-DEPENDENT DNA HELICASE SRS2"/>
    <property type="match status" value="1"/>
</dbReference>
<evidence type="ECO:0000256" key="10">
    <source>
        <dbReference type="ARBA" id="ARBA00034808"/>
    </source>
</evidence>
<dbReference type="EMBL" id="PVEP01000001">
    <property type="protein sequence ID" value="PQV59138.1"/>
    <property type="molecule type" value="Genomic_DNA"/>
</dbReference>
<evidence type="ECO:0000256" key="12">
    <source>
        <dbReference type="ARBA" id="ARBA00048988"/>
    </source>
</evidence>
<feature type="domain" description="UvrD-like helicase ATP-binding" evidence="14">
    <location>
        <begin position="29"/>
        <end position="309"/>
    </location>
</feature>
<dbReference type="Pfam" id="PF13361">
    <property type="entry name" value="UvrD_C"/>
    <property type="match status" value="2"/>
</dbReference>
<dbReference type="Pfam" id="PF21196">
    <property type="entry name" value="PcrA_UvrD_tudor"/>
    <property type="match status" value="1"/>
</dbReference>
<dbReference type="InterPro" id="IPR014016">
    <property type="entry name" value="UvrD-like_ATP-bd"/>
</dbReference>
<dbReference type="InterPro" id="IPR014017">
    <property type="entry name" value="DNA_helicase_UvrD-like_C"/>
</dbReference>
<keyword evidence="4 13" id="KW-0347">Helicase</keyword>
<dbReference type="RefSeq" id="WP_105513335.1">
    <property type="nucleotide sequence ID" value="NZ_PVEP01000001.1"/>
</dbReference>
<dbReference type="Gene3D" id="1.10.486.10">
    <property type="entry name" value="PCRA, domain 4"/>
    <property type="match status" value="2"/>
</dbReference>
<dbReference type="GO" id="GO:0005829">
    <property type="term" value="C:cytosol"/>
    <property type="evidence" value="ECO:0007669"/>
    <property type="project" value="TreeGrafter"/>
</dbReference>
<evidence type="ECO:0000256" key="11">
    <source>
        <dbReference type="ARBA" id="ARBA00034923"/>
    </source>
</evidence>
<dbReference type="Proteomes" id="UP000238338">
    <property type="component" value="Unassembled WGS sequence"/>
</dbReference>
<comment type="function">
    <text evidence="8">Has both ATPase and helicase activities. Unwinds DNA duplexes with 3' to 5' polarity with respect to the bound strand and initiates unwinding most effectively when a single-stranded region is present. Involved in the post-incision events of nucleotide excision repair and methyl-directed mismatch repair.</text>
</comment>
<organism evidence="16 17">
    <name type="scientific">Albidovulum denitrificans</name>
    <dbReference type="NCBI Taxonomy" id="404881"/>
    <lineage>
        <taxon>Bacteria</taxon>
        <taxon>Pseudomonadati</taxon>
        <taxon>Pseudomonadota</taxon>
        <taxon>Alphaproteobacteria</taxon>
        <taxon>Rhodobacterales</taxon>
        <taxon>Paracoccaceae</taxon>
        <taxon>Albidovulum</taxon>
    </lineage>
</organism>
<evidence type="ECO:0000313" key="16">
    <source>
        <dbReference type="EMBL" id="PQV59138.1"/>
    </source>
</evidence>
<dbReference type="AlphaFoldDB" id="A0A2S8SEM8"/>
<dbReference type="Gene3D" id="3.40.50.300">
    <property type="entry name" value="P-loop containing nucleotide triphosphate hydrolases"/>
    <property type="match status" value="4"/>
</dbReference>
<comment type="caution">
    <text evidence="16">The sequence shown here is derived from an EMBL/GenBank/DDBJ whole genome shotgun (WGS) entry which is preliminary data.</text>
</comment>
<dbReference type="CDD" id="cd18807">
    <property type="entry name" value="SF1_C_UvrD"/>
    <property type="match status" value="1"/>
</dbReference>
<dbReference type="GO" id="GO:0016887">
    <property type="term" value="F:ATP hydrolysis activity"/>
    <property type="evidence" value="ECO:0007669"/>
    <property type="project" value="RHEA"/>
</dbReference>
<feature type="domain" description="UvrD-like helicase C-terminal" evidence="15">
    <location>
        <begin position="310"/>
        <end position="704"/>
    </location>
</feature>
<dbReference type="GO" id="GO:0005524">
    <property type="term" value="F:ATP binding"/>
    <property type="evidence" value="ECO:0007669"/>
    <property type="project" value="UniProtKB-UniRule"/>
</dbReference>
<keyword evidence="2 13" id="KW-0547">Nucleotide-binding</keyword>
<evidence type="ECO:0000256" key="5">
    <source>
        <dbReference type="ARBA" id="ARBA00022840"/>
    </source>
</evidence>
<proteinExistence type="inferred from homology"/>
<gene>
    <name evidence="16" type="ORF">LX70_00961</name>
</gene>
<sequence>MSSFDDADAFEGASLSARAMAARPAPYLDGLNPAQREAVDALDGPVLMLAGAGTGKTRALTARIAHLLGQGRARTNEILAVTFTNKAAREMKERVGRLMGGPVEGLPWMGTFHSLCVKILRRHAELVGLKSNFTILDTDDQIRLMKQLIVAANIDEKRWPARQLAGLIDSWKNRAWGPEQVPAAEASHFNNMGTELYAAYQQRLLALNACDFGDLLLHVVTIFQTRPDVLEQYQRWFRYILVDEYQDTNIAQYLWLRLLAGRHKNICCVGDDDQSIYGWRGAEVGNILRFEKDFPGAKVIRLEQNYRSTEHILAAASRLISGNAERLGKDLWTEEKGGEKIRLIGHWDGEEEARWIGEEIEALYSGVSAIAKRRQNARSVSPGQEADRLAKGGTVSKNRDGDIHQVNLMRAESLTPEGRSNLPIPQTFGLDEMAILVRASHQMRAFEDRFLTIGLPYRVIGGPRFYERLEIRDAMAYFRLAVSPEDDLAFERVVNTPKRGLGDKAQQVIQRQAREDGVNLLEGARYCVASGQIGGKGGAQLRVFVEAVDRWHWFIRNVGNELEIKKRKEAIGVFDEAIAQLAAELDEFPEPEGADRALAEPIAIELEQYQSKRWLVERELSFLDGDHVRLAETILEDSGYTEMWQNDKTPEAPGRLENLKELVKALESFDNLQGFLEHVSLIMDNDSEDAEEKITIMTLHAAKGLEFPVVFLPGWEDGLFPSQRSMDESGLKGLEEERRLAYVGITRAEELCTISYASNRRIYGRWEAQYKSRFLEELPDEHIDDISSPSLYGGGFGAAGQGFGTSAVEDRAARADVYNSPGWKRLQDRAGSRPVSQPREARHVVIDLDAVSSFTEGDRVFHKKFGYGTVEALEGDKLEVAFDKAGTKHVLAGYVVAADIADEIPF</sequence>
<dbReference type="PROSITE" id="PS51198">
    <property type="entry name" value="UVRD_HELICASE_ATP_BIND"/>
    <property type="match status" value="1"/>
</dbReference>
<dbReference type="InterPro" id="IPR000212">
    <property type="entry name" value="DNA_helicase_UvrD/REP"/>
</dbReference>
<evidence type="ECO:0000256" key="13">
    <source>
        <dbReference type="PROSITE-ProRule" id="PRU00560"/>
    </source>
</evidence>
<comment type="similarity">
    <text evidence="1">Belongs to the helicase family. UvrD subfamily.</text>
</comment>
<evidence type="ECO:0000259" key="15">
    <source>
        <dbReference type="PROSITE" id="PS51217"/>
    </source>
</evidence>
<evidence type="ECO:0000256" key="2">
    <source>
        <dbReference type="ARBA" id="ARBA00022741"/>
    </source>
</evidence>
<evidence type="ECO:0000256" key="6">
    <source>
        <dbReference type="ARBA" id="ARBA00023125"/>
    </source>
</evidence>
<keyword evidence="7" id="KW-0413">Isomerase</keyword>
<comment type="catalytic activity">
    <reaction evidence="9">
        <text>Couples ATP hydrolysis with the unwinding of duplex DNA by translocating in the 3'-5' direction.</text>
        <dbReference type="EC" id="5.6.2.4"/>
    </reaction>
</comment>
<keyword evidence="6" id="KW-0238">DNA-binding</keyword>
<evidence type="ECO:0000259" key="14">
    <source>
        <dbReference type="PROSITE" id="PS51198"/>
    </source>
</evidence>
<dbReference type="OrthoDB" id="9806690at2"/>
<dbReference type="Pfam" id="PF00580">
    <property type="entry name" value="UvrD-helicase"/>
    <property type="match status" value="1"/>
</dbReference>
<evidence type="ECO:0000256" key="9">
    <source>
        <dbReference type="ARBA" id="ARBA00034617"/>
    </source>
</evidence>
<keyword evidence="17" id="KW-1185">Reference proteome</keyword>
<comment type="catalytic activity">
    <reaction evidence="12">
        <text>ATP + H2O = ADP + phosphate + H(+)</text>
        <dbReference type="Rhea" id="RHEA:13065"/>
        <dbReference type="ChEBI" id="CHEBI:15377"/>
        <dbReference type="ChEBI" id="CHEBI:15378"/>
        <dbReference type="ChEBI" id="CHEBI:30616"/>
        <dbReference type="ChEBI" id="CHEBI:43474"/>
        <dbReference type="ChEBI" id="CHEBI:456216"/>
        <dbReference type="EC" id="5.6.2.4"/>
    </reaction>
</comment>
<dbReference type="Gene3D" id="1.10.10.160">
    <property type="match status" value="1"/>
</dbReference>
<feature type="binding site" evidence="13">
    <location>
        <begin position="50"/>
        <end position="57"/>
    </location>
    <ligand>
        <name>ATP</name>
        <dbReference type="ChEBI" id="CHEBI:30616"/>
    </ligand>
</feature>
<dbReference type="InterPro" id="IPR013986">
    <property type="entry name" value="DExx_box_DNA_helicase_dom_sf"/>
</dbReference>
<protein>
    <recommendedName>
        <fullName evidence="10">DNA 3'-5' helicase</fullName>
        <ecNumber evidence="10">5.6.2.4</ecNumber>
    </recommendedName>
    <alternativeName>
        <fullName evidence="11">DNA 3'-5' helicase II</fullName>
    </alternativeName>
</protein>
<dbReference type="GO" id="GO:0003677">
    <property type="term" value="F:DNA binding"/>
    <property type="evidence" value="ECO:0007669"/>
    <property type="project" value="UniProtKB-KW"/>
</dbReference>
<evidence type="ECO:0000256" key="3">
    <source>
        <dbReference type="ARBA" id="ARBA00022801"/>
    </source>
</evidence>
<dbReference type="EC" id="5.6.2.4" evidence="10"/>
<dbReference type="PROSITE" id="PS51217">
    <property type="entry name" value="UVRD_HELICASE_CTER"/>
    <property type="match status" value="1"/>
</dbReference>
<dbReference type="InterPro" id="IPR027417">
    <property type="entry name" value="P-loop_NTPase"/>
</dbReference>
<evidence type="ECO:0000313" key="17">
    <source>
        <dbReference type="Proteomes" id="UP000238338"/>
    </source>
</evidence>
<evidence type="ECO:0000256" key="4">
    <source>
        <dbReference type="ARBA" id="ARBA00022806"/>
    </source>
</evidence>
<dbReference type="SUPFAM" id="SSF52540">
    <property type="entry name" value="P-loop containing nucleoside triphosphate hydrolases"/>
    <property type="match status" value="1"/>
</dbReference>
<keyword evidence="3 13" id="KW-0378">Hydrolase</keyword>
<evidence type="ECO:0000256" key="8">
    <source>
        <dbReference type="ARBA" id="ARBA00025289"/>
    </source>
</evidence>